<keyword evidence="1" id="KW-0812">Transmembrane</keyword>
<evidence type="ECO:0000313" key="3">
    <source>
        <dbReference type="EMBL" id="RQP26099.1"/>
    </source>
</evidence>
<feature type="transmembrane region" description="Helical" evidence="1">
    <location>
        <begin position="465"/>
        <end position="487"/>
    </location>
</feature>
<feature type="transmembrane region" description="Helical" evidence="1">
    <location>
        <begin position="316"/>
        <end position="336"/>
    </location>
</feature>
<feature type="transmembrane region" description="Helical" evidence="1">
    <location>
        <begin position="108"/>
        <end position="132"/>
    </location>
</feature>
<evidence type="ECO:0000313" key="4">
    <source>
        <dbReference type="Proteomes" id="UP000267464"/>
    </source>
</evidence>
<gene>
    <name evidence="3" type="ORF">DZC73_03390</name>
</gene>
<dbReference type="AlphaFoldDB" id="A0A3N7JZ90"/>
<dbReference type="RefSeq" id="WP_124538773.1">
    <property type="nucleotide sequence ID" value="NZ_QUSW01000001.1"/>
</dbReference>
<name>A0A3N7JZ90_9BURK</name>
<evidence type="ECO:0000259" key="2">
    <source>
        <dbReference type="Pfam" id="PF01970"/>
    </source>
</evidence>
<feature type="domain" description="DUF112" evidence="2">
    <location>
        <begin position="20"/>
        <end position="439"/>
    </location>
</feature>
<evidence type="ECO:0000256" key="1">
    <source>
        <dbReference type="SAM" id="Phobius"/>
    </source>
</evidence>
<keyword evidence="4" id="KW-1185">Reference proteome</keyword>
<protein>
    <submittedName>
        <fullName evidence="3">Tripartite tricarboxylate transporter permease</fullName>
    </submittedName>
</protein>
<feature type="transmembrane region" description="Helical" evidence="1">
    <location>
        <begin position="200"/>
        <end position="221"/>
    </location>
</feature>
<feature type="transmembrane region" description="Helical" evidence="1">
    <location>
        <begin position="414"/>
        <end position="444"/>
    </location>
</feature>
<feature type="transmembrane region" description="Helical" evidence="1">
    <location>
        <begin position="389"/>
        <end position="408"/>
    </location>
</feature>
<dbReference type="InterPro" id="IPR002823">
    <property type="entry name" value="DUF112_TM"/>
</dbReference>
<organism evidence="3 4">
    <name type="scientific">Piscinibacter terrae</name>
    <dbReference type="NCBI Taxonomy" id="2496871"/>
    <lineage>
        <taxon>Bacteria</taxon>
        <taxon>Pseudomonadati</taxon>
        <taxon>Pseudomonadota</taxon>
        <taxon>Betaproteobacteria</taxon>
        <taxon>Burkholderiales</taxon>
        <taxon>Sphaerotilaceae</taxon>
        <taxon>Piscinibacter</taxon>
    </lineage>
</organism>
<reference evidence="3 4" key="1">
    <citation type="submission" date="2018-08" db="EMBL/GenBank/DDBJ databases">
        <authorList>
            <person name="Khan S.A."/>
            <person name="Jeon C.O."/>
            <person name="Chun B.H."/>
            <person name="Jeong S.E."/>
        </authorList>
    </citation>
    <scope>NUCLEOTIDE SEQUENCE [LARGE SCALE GENOMIC DNA]</scope>
    <source>
        <strain evidence="3 4">S-16</strain>
    </source>
</reference>
<sequence>MDLLHNLSIGFGVAFTLQNLMYAFFGAVLGTLIGVLPGLGPVATIAMLLPSIYSLDATPALIMLAGIYYGAQYGGSTTAILINVPGESSSVVTAIDGYQMARQGRAGAALAAAGLGSFFAGCVGTVIIAAFAPPLTELAFQFGPAEYFSLMVLGLVGAVVLASGSLIKAIAMIILGLLLAQINTDVISGQARYSFDIPELTDGIGFVIIAMGVFGFGEIIANLGMPAEHREVFTKDVKGLWPTKQDFKDAWPAVVRGTALGSILGVLPGGGALLASFASYTMEKKVAGASGRFGKGDIRGVAGPESANNAGAQTSFIPMLTLGIPPNAVMALMVGAMTIKGIQPGPQVMTSNPQLFWGLIASMWVGNLMLVILNLPMIGIWIKLLTVPYRYLFPAITLFCCIGVYTLNNNTFDVYLTALFAVIGYLFYKLSCEAAPLLLGFILGPMMEENLRRALLLSRGDWSTFVTRGLSAGLLVAAVLMIVIVMLPSIKNKREEAFSED</sequence>
<feature type="transmembrane region" description="Helical" evidence="1">
    <location>
        <begin position="20"/>
        <end position="49"/>
    </location>
</feature>
<dbReference type="PANTHER" id="PTHR35342:SF5">
    <property type="entry name" value="TRICARBOXYLIC TRANSPORT PROTEIN"/>
    <property type="match status" value="1"/>
</dbReference>
<keyword evidence="1" id="KW-1133">Transmembrane helix</keyword>
<feature type="transmembrane region" description="Helical" evidence="1">
    <location>
        <begin position="152"/>
        <end position="179"/>
    </location>
</feature>
<dbReference type="PANTHER" id="PTHR35342">
    <property type="entry name" value="TRICARBOXYLIC TRANSPORT PROTEIN"/>
    <property type="match status" value="1"/>
</dbReference>
<dbReference type="OrthoDB" id="9781349at2"/>
<accession>A0A3N7JZ90</accession>
<proteinExistence type="predicted"/>
<keyword evidence="1" id="KW-0472">Membrane</keyword>
<feature type="transmembrane region" description="Helical" evidence="1">
    <location>
        <begin position="356"/>
        <end position="382"/>
    </location>
</feature>
<dbReference type="Proteomes" id="UP000267464">
    <property type="component" value="Unassembled WGS sequence"/>
</dbReference>
<dbReference type="EMBL" id="QUSW01000001">
    <property type="protein sequence ID" value="RQP26099.1"/>
    <property type="molecule type" value="Genomic_DNA"/>
</dbReference>
<feature type="transmembrane region" description="Helical" evidence="1">
    <location>
        <begin position="259"/>
        <end position="282"/>
    </location>
</feature>
<reference evidence="3 4" key="2">
    <citation type="submission" date="2018-12" db="EMBL/GenBank/DDBJ databases">
        <title>Rhizobacter gummiphilus sp. nov., a rubber-degrading bacterium isolated from the soil of a botanical garden in Japan.</title>
        <authorList>
            <person name="Shunsuke S.S."/>
        </authorList>
    </citation>
    <scope>NUCLEOTIDE SEQUENCE [LARGE SCALE GENOMIC DNA]</scope>
    <source>
        <strain evidence="3 4">S-16</strain>
    </source>
</reference>
<comment type="caution">
    <text evidence="3">The sequence shown here is derived from an EMBL/GenBank/DDBJ whole genome shotgun (WGS) entry which is preliminary data.</text>
</comment>
<dbReference type="Pfam" id="PF01970">
    <property type="entry name" value="TctA"/>
    <property type="match status" value="1"/>
</dbReference>